<keyword evidence="7" id="KW-0276">Fatty acid metabolism</keyword>
<evidence type="ECO:0000256" key="6">
    <source>
        <dbReference type="ARBA" id="ARBA00022679"/>
    </source>
</evidence>
<dbReference type="EMBL" id="JAKOAV010000063">
    <property type="protein sequence ID" value="MDF9410043.1"/>
    <property type="molecule type" value="Genomic_DNA"/>
</dbReference>
<keyword evidence="6 14" id="KW-0808">Transferase</keyword>
<evidence type="ECO:0000256" key="8">
    <source>
        <dbReference type="ARBA" id="ARBA00023098"/>
    </source>
</evidence>
<proteinExistence type="inferred from homology"/>
<dbReference type="RefSeq" id="WP_277445586.1">
    <property type="nucleotide sequence ID" value="NZ_JAKOAV010000063.1"/>
</dbReference>
<dbReference type="InterPro" id="IPR020841">
    <property type="entry name" value="PKS_Beta-ketoAc_synthase_dom"/>
</dbReference>
<dbReference type="InterPro" id="IPR014031">
    <property type="entry name" value="Ketoacyl_synth_C"/>
</dbReference>
<accession>A0A9X4H7E5</accession>
<comment type="similarity">
    <text evidence="2 14 16">Belongs to the thiolase-like superfamily. Beta-ketoacyl-ACP synthases family.</text>
</comment>
<evidence type="ECO:0000256" key="3">
    <source>
        <dbReference type="ARBA" id="ARBA00012356"/>
    </source>
</evidence>
<name>A0A9X4H7E5_9FIRM</name>
<dbReference type="Gene3D" id="3.40.47.10">
    <property type="match status" value="1"/>
</dbReference>
<keyword evidence="10 14" id="KW-0012">Acyltransferase</keyword>
<feature type="active site" description="For beta-ketoacyl synthase activity" evidence="15">
    <location>
        <position position="161"/>
    </location>
</feature>
<dbReference type="InterPro" id="IPR017568">
    <property type="entry name" value="3-oxoacyl-ACP_synth-2"/>
</dbReference>
<evidence type="ECO:0000256" key="5">
    <source>
        <dbReference type="ARBA" id="ARBA00022516"/>
    </source>
</evidence>
<organism evidence="18 19">
    <name type="scientific">Pelotomaculum isophthalicicum JI</name>
    <dbReference type="NCBI Taxonomy" id="947010"/>
    <lineage>
        <taxon>Bacteria</taxon>
        <taxon>Bacillati</taxon>
        <taxon>Bacillota</taxon>
        <taxon>Clostridia</taxon>
        <taxon>Eubacteriales</taxon>
        <taxon>Desulfotomaculaceae</taxon>
        <taxon>Pelotomaculum</taxon>
    </lineage>
</organism>
<dbReference type="FunFam" id="3.40.47.10:FF:000018">
    <property type="entry name" value="3-oxoacyl-[acyl-carrier-protein] synthase 2"/>
    <property type="match status" value="1"/>
</dbReference>
<dbReference type="InterPro" id="IPR000794">
    <property type="entry name" value="Beta-ketoacyl_synthase"/>
</dbReference>
<dbReference type="PANTHER" id="PTHR11712">
    <property type="entry name" value="POLYKETIDE SYNTHASE-RELATED"/>
    <property type="match status" value="1"/>
</dbReference>
<keyword evidence="5 14" id="KW-0444">Lipid biosynthesis</keyword>
<dbReference type="PANTHER" id="PTHR11712:SF336">
    <property type="entry name" value="3-OXOACYL-[ACYL-CARRIER-PROTEIN] SYNTHASE, MITOCHONDRIAL"/>
    <property type="match status" value="1"/>
</dbReference>
<dbReference type="InterPro" id="IPR016039">
    <property type="entry name" value="Thiolase-like"/>
</dbReference>
<dbReference type="GO" id="GO:0004315">
    <property type="term" value="F:3-oxoacyl-[acyl-carrier-protein] synthase activity"/>
    <property type="evidence" value="ECO:0007669"/>
    <property type="project" value="UniProtKB-UniRule"/>
</dbReference>
<dbReference type="CDD" id="cd00834">
    <property type="entry name" value="KAS_I_II"/>
    <property type="match status" value="1"/>
</dbReference>
<dbReference type="GO" id="GO:0030497">
    <property type="term" value="P:fatty acid elongation"/>
    <property type="evidence" value="ECO:0007669"/>
    <property type="project" value="UniProtKB-ARBA"/>
</dbReference>
<dbReference type="Pfam" id="PF00109">
    <property type="entry name" value="ketoacyl-synt"/>
    <property type="match status" value="1"/>
</dbReference>
<sequence>MCDKIVITGMGAVTPLGIGTEAYWEGLIKGKCGIERLTLLDASPVQCQIGAEVKRFVPGEFMPAKLVRETDRFIQFALAAVQMAVEDSRIDLSREDPFRVGVVFGTAIGGIITVAGEQARLMNGSRISPHFVPKFLTNLAAGQVAIRYGIKGPNLTVTTACASGSDAVGNAMHMLKRGEADVVIAGGAESLFCLLMLAGLCSAKALSCRNDDPGQASRPFDRDRDGFVMGEGAGVLIIETLEHAVRREAHVLAELAGYGRCGDGYHTVVPAPDAAGEIYCMRKALESAGISAEEVDYINAHGTSTVLGDQVETKAIKEVFGPRAYRIPVSSTKGATGHLMGAGGVTELIACVKAIREDLIPPTINYSNPDPECDLDYVPNTARQKKVQVAMSNSFGFGGQNASLLVKKYE</sequence>
<evidence type="ECO:0000256" key="15">
    <source>
        <dbReference type="PIRSR" id="PIRSR000447-1"/>
    </source>
</evidence>
<comment type="function">
    <text evidence="11 14">Involved in the type II fatty acid elongation cycle. Catalyzes the elongation of a wide range of acyl-ACP by the addition of two carbons from malonyl-ACP to an acyl acceptor. Can efficiently catalyze the conversion of palmitoleoyl-ACP (cis-hexadec-9-enoyl-ACP) to cis-vaccenoyl-ACP (cis-octadec-11-enoyl-ACP), an essential step in the thermal regulation of fatty acid composition.</text>
</comment>
<reference evidence="18" key="1">
    <citation type="submission" date="2022-02" db="EMBL/GenBank/DDBJ databases">
        <authorList>
            <person name="Leng L."/>
        </authorList>
    </citation>
    <scope>NUCLEOTIDE SEQUENCE</scope>
    <source>
        <strain evidence="18">JI</strain>
    </source>
</reference>
<evidence type="ECO:0000256" key="2">
    <source>
        <dbReference type="ARBA" id="ARBA00008467"/>
    </source>
</evidence>
<dbReference type="Proteomes" id="UP001154312">
    <property type="component" value="Unassembled WGS sequence"/>
</dbReference>
<evidence type="ECO:0000256" key="12">
    <source>
        <dbReference type="ARBA" id="ARBA00047318"/>
    </source>
</evidence>
<dbReference type="InterPro" id="IPR014030">
    <property type="entry name" value="Ketoacyl_synth_N"/>
</dbReference>
<evidence type="ECO:0000259" key="17">
    <source>
        <dbReference type="PROSITE" id="PS52004"/>
    </source>
</evidence>
<protein>
    <recommendedName>
        <fullName evidence="4 14">3-oxoacyl-[acyl-carrier-protein] synthase 2</fullName>
        <ecNumber evidence="3 14">2.3.1.179</ecNumber>
    </recommendedName>
</protein>
<keyword evidence="9 14" id="KW-0275">Fatty acid biosynthesis</keyword>
<dbReference type="NCBIfam" id="NF005589">
    <property type="entry name" value="PRK07314.1"/>
    <property type="match status" value="1"/>
</dbReference>
<keyword evidence="19" id="KW-1185">Reference proteome</keyword>
<dbReference type="FunFam" id="3.40.47.10:FF:000029">
    <property type="entry name" value="3-oxoacyl-[acyl-carrier-protein] synthase 1"/>
    <property type="match status" value="1"/>
</dbReference>
<evidence type="ECO:0000256" key="13">
    <source>
        <dbReference type="ARBA" id="ARBA00047659"/>
    </source>
</evidence>
<evidence type="ECO:0000256" key="1">
    <source>
        <dbReference type="ARBA" id="ARBA00005194"/>
    </source>
</evidence>
<evidence type="ECO:0000256" key="14">
    <source>
        <dbReference type="PIRNR" id="PIRNR000447"/>
    </source>
</evidence>
<dbReference type="GO" id="GO:0005829">
    <property type="term" value="C:cytosol"/>
    <property type="evidence" value="ECO:0007669"/>
    <property type="project" value="TreeGrafter"/>
</dbReference>
<comment type="caution">
    <text evidence="18">The sequence shown here is derived from an EMBL/GenBank/DDBJ whole genome shotgun (WGS) entry which is preliminary data.</text>
</comment>
<dbReference type="NCBIfam" id="TIGR03150">
    <property type="entry name" value="fabF"/>
    <property type="match status" value="1"/>
</dbReference>
<dbReference type="EC" id="2.3.1.179" evidence="3 14"/>
<evidence type="ECO:0000313" key="18">
    <source>
        <dbReference type="EMBL" id="MDF9410043.1"/>
    </source>
</evidence>
<dbReference type="PROSITE" id="PS00606">
    <property type="entry name" value="KS3_1"/>
    <property type="match status" value="1"/>
</dbReference>
<dbReference type="SMART" id="SM00825">
    <property type="entry name" value="PKS_KS"/>
    <property type="match status" value="1"/>
</dbReference>
<feature type="domain" description="Ketosynthase family 3 (KS3)" evidence="17">
    <location>
        <begin position="2"/>
        <end position="408"/>
    </location>
</feature>
<keyword evidence="8" id="KW-0443">Lipid metabolism</keyword>
<dbReference type="AlphaFoldDB" id="A0A9X4H7E5"/>
<dbReference type="InterPro" id="IPR018201">
    <property type="entry name" value="Ketoacyl_synth_AS"/>
</dbReference>
<dbReference type="SUPFAM" id="SSF53901">
    <property type="entry name" value="Thiolase-like"/>
    <property type="match status" value="2"/>
</dbReference>
<dbReference type="PIRSF" id="PIRSF000447">
    <property type="entry name" value="KAS_II"/>
    <property type="match status" value="1"/>
</dbReference>
<comment type="pathway">
    <text evidence="1 14">Lipid metabolism; fatty acid biosynthesis.</text>
</comment>
<evidence type="ECO:0000256" key="11">
    <source>
        <dbReference type="ARBA" id="ARBA00024006"/>
    </source>
</evidence>
<evidence type="ECO:0000256" key="16">
    <source>
        <dbReference type="RuleBase" id="RU003694"/>
    </source>
</evidence>
<evidence type="ECO:0000256" key="10">
    <source>
        <dbReference type="ARBA" id="ARBA00023315"/>
    </source>
</evidence>
<evidence type="ECO:0000256" key="7">
    <source>
        <dbReference type="ARBA" id="ARBA00022832"/>
    </source>
</evidence>
<dbReference type="PROSITE" id="PS52004">
    <property type="entry name" value="KS3_2"/>
    <property type="match status" value="1"/>
</dbReference>
<dbReference type="Pfam" id="PF02801">
    <property type="entry name" value="Ketoacyl-synt_C"/>
    <property type="match status" value="1"/>
</dbReference>
<comment type="catalytic activity">
    <reaction evidence="12 14">
        <text>(9Z)-hexadecenoyl-[ACP] + malonyl-[ACP] + H(+) = 3-oxo-(11Z)-octadecenoyl-[ACP] + holo-[ACP] + CO2</text>
        <dbReference type="Rhea" id="RHEA:55040"/>
        <dbReference type="Rhea" id="RHEA-COMP:9623"/>
        <dbReference type="Rhea" id="RHEA-COMP:9685"/>
        <dbReference type="Rhea" id="RHEA-COMP:10800"/>
        <dbReference type="Rhea" id="RHEA-COMP:14074"/>
        <dbReference type="ChEBI" id="CHEBI:15378"/>
        <dbReference type="ChEBI" id="CHEBI:16526"/>
        <dbReference type="ChEBI" id="CHEBI:64479"/>
        <dbReference type="ChEBI" id="CHEBI:78449"/>
        <dbReference type="ChEBI" id="CHEBI:83989"/>
        <dbReference type="ChEBI" id="CHEBI:138538"/>
        <dbReference type="EC" id="2.3.1.179"/>
    </reaction>
</comment>
<comment type="catalytic activity">
    <reaction evidence="13 14">
        <text>a fatty acyl-[ACP] + malonyl-[ACP] + H(+) = a 3-oxoacyl-[ACP] + holo-[ACP] + CO2</text>
        <dbReference type="Rhea" id="RHEA:22836"/>
        <dbReference type="Rhea" id="RHEA-COMP:9623"/>
        <dbReference type="Rhea" id="RHEA-COMP:9685"/>
        <dbReference type="Rhea" id="RHEA-COMP:9916"/>
        <dbReference type="Rhea" id="RHEA-COMP:14125"/>
        <dbReference type="ChEBI" id="CHEBI:15378"/>
        <dbReference type="ChEBI" id="CHEBI:16526"/>
        <dbReference type="ChEBI" id="CHEBI:64479"/>
        <dbReference type="ChEBI" id="CHEBI:78449"/>
        <dbReference type="ChEBI" id="CHEBI:78776"/>
        <dbReference type="ChEBI" id="CHEBI:138651"/>
    </reaction>
</comment>
<evidence type="ECO:0000256" key="9">
    <source>
        <dbReference type="ARBA" id="ARBA00023160"/>
    </source>
</evidence>
<evidence type="ECO:0000313" key="19">
    <source>
        <dbReference type="Proteomes" id="UP001154312"/>
    </source>
</evidence>
<evidence type="ECO:0000256" key="4">
    <source>
        <dbReference type="ARBA" id="ARBA00014657"/>
    </source>
</evidence>
<gene>
    <name evidence="18" type="primary">fabF</name>
    <name evidence="18" type="ORF">L7E55_17145</name>
</gene>